<organism evidence="2">
    <name type="scientific">Heterostelium pallidum</name>
    <name type="common">Cellular slime mold</name>
    <name type="synonym">Polysphondylium pallidum</name>
    <dbReference type="NCBI Taxonomy" id="13642"/>
    <lineage>
        <taxon>Eukaryota</taxon>
        <taxon>Amoebozoa</taxon>
        <taxon>Evosea</taxon>
        <taxon>Eumycetozoa</taxon>
        <taxon>Dictyostelia</taxon>
        <taxon>Acytosteliales</taxon>
        <taxon>Acytosteliaceae</taxon>
        <taxon>Heterostelium</taxon>
    </lineage>
</organism>
<sequence length="101" mass="11508">MVSSIICPYFIQGILGMYTVVYNLLIKLKVLRKEKIELIGKIPGIRSNIVEKFTYSLTVIAVTWGGGILLYTIIRSYLNFNGIYVIVEQKILQKIKAKLLL</sequence>
<keyword evidence="1" id="KW-1133">Transmembrane helix</keyword>
<name>B2XX32_HETPA</name>
<geneLocation type="mitochondrion" evidence="2"/>
<dbReference type="AlphaFoldDB" id="B2XX32"/>
<proteinExistence type="predicted"/>
<reference evidence="2" key="1">
    <citation type="journal article" date="2008" name="Mol. Biol. Evol.">
        <title>Mitochondrial genome evolution in the social amoebae.</title>
        <authorList>
            <person name="Heidel A.J."/>
            <person name="Gloeckner G."/>
        </authorList>
    </citation>
    <scope>NUCLEOTIDE SEQUENCE</scope>
    <source>
        <strain evidence="2">PN500</strain>
    </source>
</reference>
<evidence type="ECO:0000256" key="1">
    <source>
        <dbReference type="SAM" id="Phobius"/>
    </source>
</evidence>
<accession>B2XX32</accession>
<protein>
    <submittedName>
        <fullName evidence="2">Uncharacterized protein</fullName>
    </submittedName>
</protein>
<keyword evidence="2" id="KW-0496">Mitochondrion</keyword>
<dbReference type="EMBL" id="EU275726">
    <property type="protein sequence ID" value="ABX45154.1"/>
    <property type="molecule type" value="Genomic_DNA"/>
</dbReference>
<keyword evidence="1" id="KW-0472">Membrane</keyword>
<evidence type="ECO:0000313" key="2">
    <source>
        <dbReference type="EMBL" id="ABX45154.1"/>
    </source>
</evidence>
<feature type="transmembrane region" description="Helical" evidence="1">
    <location>
        <begin position="53"/>
        <end position="74"/>
    </location>
</feature>
<feature type="transmembrane region" description="Helical" evidence="1">
    <location>
        <begin position="6"/>
        <end position="25"/>
    </location>
</feature>
<keyword evidence="1" id="KW-0812">Transmembrane</keyword>